<evidence type="ECO:0000256" key="1">
    <source>
        <dbReference type="SAM" id="MobiDB-lite"/>
    </source>
</evidence>
<evidence type="ECO:0000313" key="2">
    <source>
        <dbReference type="EMBL" id="KAH6825835.1"/>
    </source>
</evidence>
<dbReference type="AlphaFoldDB" id="A0AAD4P4P6"/>
<dbReference type="Proteomes" id="UP001190926">
    <property type="component" value="Unassembled WGS sequence"/>
</dbReference>
<reference evidence="2 3" key="1">
    <citation type="journal article" date="2021" name="Nat. Commun.">
        <title>Incipient diploidization of the medicinal plant Perilla within 10,000 years.</title>
        <authorList>
            <person name="Zhang Y."/>
            <person name="Shen Q."/>
            <person name="Leng L."/>
            <person name="Zhang D."/>
            <person name="Chen S."/>
            <person name="Shi Y."/>
            <person name="Ning Z."/>
            <person name="Chen S."/>
        </authorList>
    </citation>
    <scope>NUCLEOTIDE SEQUENCE [LARGE SCALE GENOMIC DNA]</scope>
    <source>
        <strain evidence="3">cv. PC099</strain>
    </source>
</reference>
<accession>A0AAD4P4P6</accession>
<feature type="compositionally biased region" description="Polar residues" evidence="1">
    <location>
        <begin position="11"/>
        <end position="20"/>
    </location>
</feature>
<proteinExistence type="predicted"/>
<feature type="region of interest" description="Disordered" evidence="1">
    <location>
        <begin position="1"/>
        <end position="24"/>
    </location>
</feature>
<dbReference type="PANTHER" id="PTHR48223">
    <property type="entry name" value="DEFECTIVE 2759, PUTATIVE ISOFORM 1-RELATED"/>
    <property type="match status" value="1"/>
</dbReference>
<dbReference type="PANTHER" id="PTHR48223:SF1">
    <property type="entry name" value="ABC TRANSMEMBRANE TYPE-1 DOMAIN-CONTAINING PROTEIN"/>
    <property type="match status" value="1"/>
</dbReference>
<dbReference type="EMBL" id="SDAM02000170">
    <property type="protein sequence ID" value="KAH6825835.1"/>
    <property type="molecule type" value="Genomic_DNA"/>
</dbReference>
<name>A0AAD4P4P6_PERFH</name>
<keyword evidence="3" id="KW-1185">Reference proteome</keyword>
<organism evidence="2 3">
    <name type="scientific">Perilla frutescens var. hirtella</name>
    <name type="common">Perilla citriodora</name>
    <name type="synonym">Perilla setoyensis</name>
    <dbReference type="NCBI Taxonomy" id="608512"/>
    <lineage>
        <taxon>Eukaryota</taxon>
        <taxon>Viridiplantae</taxon>
        <taxon>Streptophyta</taxon>
        <taxon>Embryophyta</taxon>
        <taxon>Tracheophyta</taxon>
        <taxon>Spermatophyta</taxon>
        <taxon>Magnoliopsida</taxon>
        <taxon>eudicotyledons</taxon>
        <taxon>Gunneridae</taxon>
        <taxon>Pentapetalae</taxon>
        <taxon>asterids</taxon>
        <taxon>lamiids</taxon>
        <taxon>Lamiales</taxon>
        <taxon>Lamiaceae</taxon>
        <taxon>Nepetoideae</taxon>
        <taxon>Elsholtzieae</taxon>
        <taxon>Perilla</taxon>
    </lineage>
</organism>
<sequence>MALATHPLKGSCSTSPTVPSLWSRGSKLSHRVPAFRVVERKDRFVSLKCRSCSSIGASLSLGPKSKSFKISGFKDNQFDDSASGRVNSSKSLNNAVQISYLKHKSEESSAESSKVQNDVAAPLSPSVEATTRSLAMQNLFKSWLMLLRAPSQTQAADKILKKSALAETSESPHTSVKQKGEILKAVWCYILSLDATIRIPFLIFIPLYLAVNLVYGIEVSKELTPLWIIGPLVVAFNIKMFRALCGLYAFSFKQTVNVVKNLPVYYFLVHDYLFHGKLKEAMRMHILQPIADIRNMKYNEMTWRKMKDLQGWLVERYLDFIELVWPYYSRTIRVGSFVLGEILRGTIAEPLFPSGSSLEHLERIAKNEVISARDHLL</sequence>
<evidence type="ECO:0000313" key="3">
    <source>
        <dbReference type="Proteomes" id="UP001190926"/>
    </source>
</evidence>
<gene>
    <name evidence="2" type="ORF">C2S53_008040</name>
</gene>
<comment type="caution">
    <text evidence="2">The sequence shown here is derived from an EMBL/GenBank/DDBJ whole genome shotgun (WGS) entry which is preliminary data.</text>
</comment>
<protein>
    <submittedName>
        <fullName evidence="2">Uncharacterized protein</fullName>
    </submittedName>
</protein>